<dbReference type="Gene3D" id="3.40.50.620">
    <property type="entry name" value="HUPs"/>
    <property type="match status" value="1"/>
</dbReference>
<dbReference type="InterPro" id="IPR015813">
    <property type="entry name" value="Pyrv/PenolPyrv_kinase-like_dom"/>
</dbReference>
<name>A0A1I5VVM6_9FIRM</name>
<evidence type="ECO:0000256" key="1">
    <source>
        <dbReference type="ARBA" id="ARBA00023235"/>
    </source>
</evidence>
<sequence>MKSMKALILNSGMGTRMGVLTSEQPKCMTEVSNHETILSRQLNTLSQVGIDDVIITTGYYDGVLVNYVQSLELPLNITFVKNEKYDSTNYIYSIYCARDYLDDDIILMHGDMVFENSVLNDVVASNASCMAVSSSVALPEKDFKAVLKDGRIKEIGIEFFSEAVAAQPLYKINKADWKVWLDRITDYIESGEENKQKCYAENAFNEVSKECIITPLDVQNRLCNEVDTTEDLAVVSSRLHEIENRTVYMCFSTDMLHGGHISIIRKAQKLGKLIIGVMSDEAVASYKRYPLIPYEDRKAMFSSIAGVWKVVKQDSLSYKTNIEKYQPDYVVHGDDWQCGFQKPVRDEVVSELAVYGGRLVEFPYSSEQKYKDLEARTKTELSMPHVRRGRLKRSMELQGLITAMEAHDGLTGLIVENTIVHDKGEAHQFDAMWVSSLCDSTAKGKPDIELVDMTSRFRTIEDLMEVTTKPIIFDGDTGGRREHFTYTVRSLERLGVSMVIIEDKTGLKKNSLFGTEVEQTQDSIENFSAKIRAGKAAQQTKEFMICARIESLILEKGLDDALNRARAYVEAGADAIMIHSRKKEPDEIFEFIDQFRSVDKSTFLVVVPTSFNTVTEEEFKDRGVNVVIYANQLMRATVPAIQKAAETVLINHRAKECDDFLMPFSEIIRLIPEEV</sequence>
<dbReference type="InterPro" id="IPR029044">
    <property type="entry name" value="Nucleotide-diphossugar_trans"/>
</dbReference>
<dbReference type="InterPro" id="IPR039556">
    <property type="entry name" value="ICL/PEPM"/>
</dbReference>
<keyword evidence="7" id="KW-1185">Reference proteome</keyword>
<evidence type="ECO:0000259" key="4">
    <source>
        <dbReference type="Pfam" id="PF01467"/>
    </source>
</evidence>
<dbReference type="EC" id="5.4.2.9" evidence="2"/>
<evidence type="ECO:0000256" key="3">
    <source>
        <dbReference type="ARBA" id="ARBA00038455"/>
    </source>
</evidence>
<dbReference type="AlphaFoldDB" id="A0A1I5VVM6"/>
<dbReference type="InterPro" id="IPR025877">
    <property type="entry name" value="MobA-like_NTP_Trfase"/>
</dbReference>
<evidence type="ECO:0000313" key="7">
    <source>
        <dbReference type="Proteomes" id="UP000182624"/>
    </source>
</evidence>
<dbReference type="Gene3D" id="3.20.20.60">
    <property type="entry name" value="Phosphoenolpyruvate-binding domains"/>
    <property type="match status" value="1"/>
</dbReference>
<keyword evidence="1" id="KW-0413">Isomerase</keyword>
<dbReference type="CDD" id="cd02523">
    <property type="entry name" value="PC_cytidylyltransferase"/>
    <property type="match status" value="1"/>
</dbReference>
<proteinExistence type="inferred from homology"/>
<evidence type="ECO:0000313" key="6">
    <source>
        <dbReference type="EMBL" id="SFQ11500.1"/>
    </source>
</evidence>
<protein>
    <recommendedName>
        <fullName evidence="2">phosphoenolpyruvate mutase</fullName>
        <ecNumber evidence="2">5.4.2.9</ecNumber>
    </recommendedName>
</protein>
<dbReference type="InterPro" id="IPR040442">
    <property type="entry name" value="Pyrv_kinase-like_dom_sf"/>
</dbReference>
<dbReference type="PANTHER" id="PTHR42905">
    <property type="entry name" value="PHOSPHOENOLPYRUVATE CARBOXYLASE"/>
    <property type="match status" value="1"/>
</dbReference>
<evidence type="ECO:0000256" key="2">
    <source>
        <dbReference type="ARBA" id="ARBA00024063"/>
    </source>
</evidence>
<keyword evidence="6" id="KW-0670">Pyruvate</keyword>
<dbReference type="Pfam" id="PF01467">
    <property type="entry name" value="CTP_transf_like"/>
    <property type="match status" value="1"/>
</dbReference>
<dbReference type="Pfam" id="PF13714">
    <property type="entry name" value="PEP_mutase"/>
    <property type="match status" value="1"/>
</dbReference>
<dbReference type="NCBIfam" id="TIGR00125">
    <property type="entry name" value="cyt_tran_rel"/>
    <property type="match status" value="1"/>
</dbReference>
<comment type="similarity">
    <text evidence="3">Belongs to the isocitrate lyase/PEP mutase superfamily. PEP mutase family.</text>
</comment>
<dbReference type="GO" id="GO:0016779">
    <property type="term" value="F:nucleotidyltransferase activity"/>
    <property type="evidence" value="ECO:0007669"/>
    <property type="project" value="UniProtKB-ARBA"/>
</dbReference>
<dbReference type="SUPFAM" id="SSF52374">
    <property type="entry name" value="Nucleotidylyl transferase"/>
    <property type="match status" value="1"/>
</dbReference>
<dbReference type="InterPro" id="IPR004821">
    <property type="entry name" value="Cyt_trans-like"/>
</dbReference>
<gene>
    <name evidence="6" type="ORF">SAMN04487928_11940</name>
</gene>
<feature type="domain" description="Cytidyltransferase-like" evidence="4">
    <location>
        <begin position="254"/>
        <end position="349"/>
    </location>
</feature>
<evidence type="ECO:0000259" key="5">
    <source>
        <dbReference type="Pfam" id="PF12804"/>
    </source>
</evidence>
<dbReference type="PANTHER" id="PTHR42905:SF7">
    <property type="entry name" value="PHOSPHOENOLPYRUVATE PHOSPHOMUTASE"/>
    <property type="match status" value="1"/>
</dbReference>
<dbReference type="EMBL" id="FOXO01000019">
    <property type="protein sequence ID" value="SFQ11500.1"/>
    <property type="molecule type" value="Genomic_DNA"/>
</dbReference>
<dbReference type="SUPFAM" id="SSF51621">
    <property type="entry name" value="Phosphoenolpyruvate/pyruvate domain"/>
    <property type="match status" value="1"/>
</dbReference>
<dbReference type="SUPFAM" id="SSF53448">
    <property type="entry name" value="Nucleotide-diphospho-sugar transferases"/>
    <property type="match status" value="1"/>
</dbReference>
<accession>A0A1I5VVM6</accession>
<dbReference type="InterPro" id="IPR012698">
    <property type="entry name" value="PEnolPyrv_PMutase_core"/>
</dbReference>
<dbReference type="NCBIfam" id="TIGR02320">
    <property type="entry name" value="PEP_mutase"/>
    <property type="match status" value="1"/>
</dbReference>
<dbReference type="CDD" id="cd00377">
    <property type="entry name" value="ICL_PEPM"/>
    <property type="match status" value="1"/>
</dbReference>
<dbReference type="GO" id="GO:0050188">
    <property type="term" value="F:phosphoenolpyruvate mutase activity"/>
    <property type="evidence" value="ECO:0007669"/>
    <property type="project" value="UniProtKB-EC"/>
</dbReference>
<reference evidence="7" key="1">
    <citation type="submission" date="2016-10" db="EMBL/GenBank/DDBJ databases">
        <authorList>
            <person name="Varghese N."/>
            <person name="Submissions S."/>
        </authorList>
    </citation>
    <scope>NUCLEOTIDE SEQUENCE [LARGE SCALE GENOMIC DNA]</scope>
    <source>
        <strain evidence="7">P18</strain>
    </source>
</reference>
<dbReference type="Pfam" id="PF12804">
    <property type="entry name" value="NTP_transf_3"/>
    <property type="match status" value="1"/>
</dbReference>
<organism evidence="6 7">
    <name type="scientific">Butyrivibrio proteoclasticus</name>
    <dbReference type="NCBI Taxonomy" id="43305"/>
    <lineage>
        <taxon>Bacteria</taxon>
        <taxon>Bacillati</taxon>
        <taxon>Bacillota</taxon>
        <taxon>Clostridia</taxon>
        <taxon>Lachnospirales</taxon>
        <taxon>Lachnospiraceae</taxon>
        <taxon>Butyrivibrio</taxon>
    </lineage>
</organism>
<feature type="domain" description="MobA-like NTP transferase" evidence="5">
    <location>
        <begin position="6"/>
        <end position="125"/>
    </location>
</feature>
<dbReference type="InterPro" id="IPR014729">
    <property type="entry name" value="Rossmann-like_a/b/a_fold"/>
</dbReference>
<dbReference type="Gene3D" id="3.90.550.10">
    <property type="entry name" value="Spore Coat Polysaccharide Biosynthesis Protein SpsA, Chain A"/>
    <property type="match status" value="1"/>
</dbReference>
<dbReference type="Proteomes" id="UP000182624">
    <property type="component" value="Unassembled WGS sequence"/>
</dbReference>